<evidence type="ECO:0000313" key="3">
    <source>
        <dbReference type="EMBL" id="KAK0390837.1"/>
    </source>
</evidence>
<feature type="region of interest" description="Disordered" evidence="1">
    <location>
        <begin position="51"/>
        <end position="202"/>
    </location>
</feature>
<dbReference type="EMBL" id="JAPDFR010000001">
    <property type="protein sequence ID" value="KAK0390837.1"/>
    <property type="molecule type" value="Genomic_DNA"/>
</dbReference>
<feature type="compositionally biased region" description="Low complexity" evidence="1">
    <location>
        <begin position="60"/>
        <end position="75"/>
    </location>
</feature>
<dbReference type="InterPro" id="IPR058348">
    <property type="entry name" value="DUF8035"/>
</dbReference>
<feature type="compositionally biased region" description="Basic and acidic residues" evidence="1">
    <location>
        <begin position="682"/>
        <end position="693"/>
    </location>
</feature>
<feature type="compositionally biased region" description="Basic and acidic residues" evidence="1">
    <location>
        <begin position="537"/>
        <end position="553"/>
    </location>
</feature>
<name>A0AA39GRM7_SARSR</name>
<feature type="compositionally biased region" description="Basic and acidic residues" evidence="1">
    <location>
        <begin position="753"/>
        <end position="775"/>
    </location>
</feature>
<feature type="compositionally biased region" description="Polar residues" evidence="1">
    <location>
        <begin position="114"/>
        <end position="129"/>
    </location>
</feature>
<reference evidence="3" key="1">
    <citation type="submission" date="2022-10" db="EMBL/GenBank/DDBJ databases">
        <title>Determination and structural analysis of whole genome sequence of Sarocladium strictum F4-1.</title>
        <authorList>
            <person name="Hu L."/>
            <person name="Jiang Y."/>
        </authorList>
    </citation>
    <scope>NUCLEOTIDE SEQUENCE</scope>
    <source>
        <strain evidence="3">F4-1</strain>
    </source>
</reference>
<gene>
    <name evidence="3" type="ORF">NLU13_0340</name>
</gene>
<comment type="caution">
    <text evidence="3">The sequence shown here is derived from an EMBL/GenBank/DDBJ whole genome shotgun (WGS) entry which is preliminary data.</text>
</comment>
<feature type="region of interest" description="Disordered" evidence="1">
    <location>
        <begin position="1"/>
        <end position="21"/>
    </location>
</feature>
<dbReference type="Pfam" id="PF26118">
    <property type="entry name" value="DUF8035"/>
    <property type="match status" value="1"/>
</dbReference>
<feature type="compositionally biased region" description="Basic and acidic residues" evidence="1">
    <location>
        <begin position="472"/>
        <end position="527"/>
    </location>
</feature>
<protein>
    <recommendedName>
        <fullName evidence="2">DUF8035 domain-containing protein</fullName>
    </recommendedName>
</protein>
<feature type="compositionally biased region" description="Basic and acidic residues" evidence="1">
    <location>
        <begin position="632"/>
        <end position="644"/>
    </location>
</feature>
<feature type="compositionally biased region" description="Basic and acidic residues" evidence="1">
    <location>
        <begin position="651"/>
        <end position="660"/>
    </location>
</feature>
<proteinExistence type="predicted"/>
<dbReference type="PANTHER" id="PTHR42081:SF1">
    <property type="entry name" value="ZINC FINGER PROTEIN DHHC DOMAIN CONTAINING PROTEIN"/>
    <property type="match status" value="1"/>
</dbReference>
<feature type="compositionally biased region" description="Basic and acidic residues" evidence="1">
    <location>
        <begin position="818"/>
        <end position="835"/>
    </location>
</feature>
<keyword evidence="4" id="KW-1185">Reference proteome</keyword>
<feature type="compositionally biased region" description="Basic and acidic residues" evidence="1">
    <location>
        <begin position="159"/>
        <end position="177"/>
    </location>
</feature>
<feature type="region of interest" description="Disordered" evidence="1">
    <location>
        <begin position="219"/>
        <end position="695"/>
    </location>
</feature>
<evidence type="ECO:0000313" key="4">
    <source>
        <dbReference type="Proteomes" id="UP001175261"/>
    </source>
</evidence>
<accession>A0AA39GRM7</accession>
<dbReference type="AlphaFoldDB" id="A0AA39GRM7"/>
<feature type="compositionally biased region" description="Basic and acidic residues" evidence="1">
    <location>
        <begin position="337"/>
        <end position="372"/>
    </location>
</feature>
<feature type="compositionally biased region" description="Basic and acidic residues" evidence="1">
    <location>
        <begin position="283"/>
        <end position="295"/>
    </location>
</feature>
<feature type="region of interest" description="Disordered" evidence="1">
    <location>
        <begin position="749"/>
        <end position="835"/>
    </location>
</feature>
<feature type="compositionally biased region" description="Polar residues" evidence="1">
    <location>
        <begin position="243"/>
        <end position="270"/>
    </location>
</feature>
<evidence type="ECO:0000259" key="2">
    <source>
        <dbReference type="Pfam" id="PF26118"/>
    </source>
</evidence>
<dbReference type="PANTHER" id="PTHR42081">
    <property type="entry name" value="ZINC FINGER PROTEIN DHHC DOMAIN CONTAINING PROTEIN"/>
    <property type="match status" value="1"/>
</dbReference>
<sequence length="835" mass="94452">MSSDRYYGYGHAHSGGRPLSYNPATASVPTSINYNSSMYAGDMHVLPSSSATRHHLTPRGYYTSTTGGVPTTTRTFAVNHRPSRETSRTRRSTLDSTSRPPVIVTTSSHKERANATSSHSSGTRSANSPTREEYYGQASPNPRQSRHHGRNSSATLDDDYYRHRDSSLSRRDAEAYRNSRPSVVYPSDPRHSTAAVDFGGGDYGTDGYQYTNAGELARYDLDNPRASRRRRDSMDRGYYRPSLSYNPDQRSLNVNTSADLSRNYTSNTSRVYDGRGPPPSTRGFDRINSRYDAPHDGPQGVPVPPSPTSSSFEVAGGPVRRGRPVSMYQEGTPRSSIPDDHYRARDDERGMREPRDRDPERPSSSGFHDDSVATRGFGLRTGPPPPVDVLDGRRDARPDAPAKRSDESLKRDSDTERRERQRDRETKVEPRLDRPEGRRPSDEEEKERTRLRDKVTGGLSIAAAAVGLGATFKDDDKPEKDKEPRRRASPGEEDKRPREAGPADVPKAVEAEVRDRESKLGDEEVNRQRAAAAEAEAETRDRMRRDAEDRLNGKADAPASGSDSDEGRRVRPRHRPSNAFDPNDASDLTKIKEQLAAMRMTDKERESDTATATQQDSPKGGSDLTLVEAPQDESRGRDSTEGKHVRLVSPPRDKKNDKPVRGILKAPKAAFPEDANPIREGVAPHKEDKKLKEVPAGARWTKISRRKVNPEALEIGKERFEVRDDFVIVLRVLSAEEIQAYATATQILRDRRRNKDRDSREPEKDREKDDGDDSKRRHHRHQDDEDEDRDPERRSRRHRRTGEEDDHDNSHHHHHQRSFRERERERGRERDWVES</sequence>
<organism evidence="3 4">
    <name type="scientific">Sarocladium strictum</name>
    <name type="common">Black bundle disease fungus</name>
    <name type="synonym">Acremonium strictum</name>
    <dbReference type="NCBI Taxonomy" id="5046"/>
    <lineage>
        <taxon>Eukaryota</taxon>
        <taxon>Fungi</taxon>
        <taxon>Dikarya</taxon>
        <taxon>Ascomycota</taxon>
        <taxon>Pezizomycotina</taxon>
        <taxon>Sordariomycetes</taxon>
        <taxon>Hypocreomycetidae</taxon>
        <taxon>Hypocreales</taxon>
        <taxon>Sarocladiaceae</taxon>
        <taxon>Sarocladium</taxon>
    </lineage>
</organism>
<feature type="compositionally biased region" description="Basic and acidic residues" evidence="1">
    <location>
        <begin position="390"/>
        <end position="455"/>
    </location>
</feature>
<feature type="domain" description="DUF8035" evidence="2">
    <location>
        <begin position="698"/>
        <end position="750"/>
    </location>
</feature>
<evidence type="ECO:0000256" key="1">
    <source>
        <dbReference type="SAM" id="MobiDB-lite"/>
    </source>
</evidence>
<dbReference type="Proteomes" id="UP001175261">
    <property type="component" value="Unassembled WGS sequence"/>
</dbReference>